<organism evidence="2 3">
    <name type="scientific">Myceligenerans pegani</name>
    <dbReference type="NCBI Taxonomy" id="2776917"/>
    <lineage>
        <taxon>Bacteria</taxon>
        <taxon>Bacillati</taxon>
        <taxon>Actinomycetota</taxon>
        <taxon>Actinomycetes</taxon>
        <taxon>Micrococcales</taxon>
        <taxon>Promicromonosporaceae</taxon>
        <taxon>Myceligenerans</taxon>
    </lineage>
</organism>
<keyword evidence="1" id="KW-0472">Membrane</keyword>
<dbReference type="Proteomes" id="UP000625527">
    <property type="component" value="Unassembled WGS sequence"/>
</dbReference>
<name>A0ABR9MZU0_9MICO</name>
<evidence type="ECO:0000313" key="3">
    <source>
        <dbReference type="Proteomes" id="UP000625527"/>
    </source>
</evidence>
<feature type="transmembrane region" description="Helical" evidence="1">
    <location>
        <begin position="108"/>
        <end position="127"/>
    </location>
</feature>
<comment type="caution">
    <text evidence="2">The sequence shown here is derived from an EMBL/GenBank/DDBJ whole genome shotgun (WGS) entry which is preliminary data.</text>
</comment>
<keyword evidence="1" id="KW-0812">Transmembrane</keyword>
<keyword evidence="3" id="KW-1185">Reference proteome</keyword>
<sequence>MSIVDQIPVIVGSLPAVAGAVKVASVWLDGGRLLARRIERLRSMAEQISDDATKQRVVSVADELTEHFAKRERYRMRRTVNGATVFWIVVVAGGAAWGAWALISIGTWWGWILGIAAALFGALWIVAGSSTVFKDPDAPDKAKKPKKVRA</sequence>
<gene>
    <name evidence="2" type="ORF">IHE71_14555</name>
</gene>
<reference evidence="2 3" key="1">
    <citation type="submission" date="2020-10" db="EMBL/GenBank/DDBJ databases">
        <title>Myceligenerans pegani sp. nov., an endophytic actinomycete isolated from Peganum harmala L. in Xinjiang, China.</title>
        <authorList>
            <person name="Xin L."/>
        </authorList>
    </citation>
    <scope>NUCLEOTIDE SEQUENCE [LARGE SCALE GENOMIC DNA]</scope>
    <source>
        <strain evidence="2 3">TRM65318</strain>
    </source>
</reference>
<accession>A0ABR9MZU0</accession>
<feature type="transmembrane region" description="Helical" evidence="1">
    <location>
        <begin position="6"/>
        <end position="28"/>
    </location>
</feature>
<evidence type="ECO:0000313" key="2">
    <source>
        <dbReference type="EMBL" id="MBE1876914.1"/>
    </source>
</evidence>
<dbReference type="EMBL" id="JADAQT010000093">
    <property type="protein sequence ID" value="MBE1876914.1"/>
    <property type="molecule type" value="Genomic_DNA"/>
</dbReference>
<keyword evidence="1" id="KW-1133">Transmembrane helix</keyword>
<protein>
    <submittedName>
        <fullName evidence="2">Uncharacterized protein</fullName>
    </submittedName>
</protein>
<dbReference type="RefSeq" id="WP_192863481.1">
    <property type="nucleotide sequence ID" value="NZ_JADAQT010000093.1"/>
</dbReference>
<evidence type="ECO:0000256" key="1">
    <source>
        <dbReference type="SAM" id="Phobius"/>
    </source>
</evidence>
<feature type="transmembrane region" description="Helical" evidence="1">
    <location>
        <begin position="80"/>
        <end position="102"/>
    </location>
</feature>
<proteinExistence type="predicted"/>